<dbReference type="EMBL" id="JABEZY010232606">
    <property type="protein sequence ID" value="MBA0753294.1"/>
    <property type="molecule type" value="Genomic_DNA"/>
</dbReference>
<evidence type="ECO:0000313" key="3">
    <source>
        <dbReference type="Proteomes" id="UP000593579"/>
    </source>
</evidence>
<organism evidence="2 3">
    <name type="scientific">Gossypium gossypioides</name>
    <name type="common">Mexican cotton</name>
    <name type="synonym">Selera gossypioides</name>
    <dbReference type="NCBI Taxonomy" id="34282"/>
    <lineage>
        <taxon>Eukaryota</taxon>
        <taxon>Viridiplantae</taxon>
        <taxon>Streptophyta</taxon>
        <taxon>Embryophyta</taxon>
        <taxon>Tracheophyta</taxon>
        <taxon>Spermatophyta</taxon>
        <taxon>Magnoliopsida</taxon>
        <taxon>eudicotyledons</taxon>
        <taxon>Gunneridae</taxon>
        <taxon>Pentapetalae</taxon>
        <taxon>rosids</taxon>
        <taxon>malvids</taxon>
        <taxon>Malvales</taxon>
        <taxon>Malvaceae</taxon>
        <taxon>Malvoideae</taxon>
        <taxon>Gossypium</taxon>
    </lineage>
</organism>
<comment type="caution">
    <text evidence="2">The sequence shown here is derived from an EMBL/GenBank/DDBJ whole genome shotgun (WGS) entry which is preliminary data.</text>
</comment>
<keyword evidence="1" id="KW-0732">Signal</keyword>
<gene>
    <name evidence="2" type="ORF">Gogos_019803</name>
</gene>
<feature type="signal peptide" evidence="1">
    <location>
        <begin position="1"/>
        <end position="20"/>
    </location>
</feature>
<name>A0A7J9CY93_GOSGO</name>
<evidence type="ECO:0000256" key="1">
    <source>
        <dbReference type="SAM" id="SignalP"/>
    </source>
</evidence>
<keyword evidence="3" id="KW-1185">Reference proteome</keyword>
<feature type="chain" id="PRO_5029722314" evidence="1">
    <location>
        <begin position="21"/>
        <end position="73"/>
    </location>
</feature>
<protein>
    <submittedName>
        <fullName evidence="2">Uncharacterized protein</fullName>
    </submittedName>
</protein>
<reference evidence="2 3" key="1">
    <citation type="journal article" date="2019" name="Genome Biol. Evol.">
        <title>Insights into the evolution of the New World diploid cottons (Gossypium, subgenus Houzingenia) based on genome sequencing.</title>
        <authorList>
            <person name="Grover C.E."/>
            <person name="Arick M.A. 2nd"/>
            <person name="Thrash A."/>
            <person name="Conover J.L."/>
            <person name="Sanders W.S."/>
            <person name="Peterson D.G."/>
            <person name="Frelichowski J.E."/>
            <person name="Scheffler J.A."/>
            <person name="Scheffler B.E."/>
            <person name="Wendel J.F."/>
        </authorList>
    </citation>
    <scope>NUCLEOTIDE SEQUENCE [LARGE SCALE GENOMIC DNA]</scope>
    <source>
        <strain evidence="2">5</strain>
        <tissue evidence="2">Leaf</tissue>
    </source>
</reference>
<proteinExistence type="predicted"/>
<sequence length="73" mass="7938">MHRIFAFLYFNISMLHLAQQSILKTQQLGHSDSKSILAAQGTVALVPCLRVDSDLVKLGDVGKGHSTNKGPFS</sequence>
<evidence type="ECO:0000313" key="2">
    <source>
        <dbReference type="EMBL" id="MBA0753294.1"/>
    </source>
</evidence>
<dbReference type="AlphaFoldDB" id="A0A7J9CY93"/>
<accession>A0A7J9CY93</accession>
<dbReference type="Proteomes" id="UP000593579">
    <property type="component" value="Unassembled WGS sequence"/>
</dbReference>
<dbReference type="OrthoDB" id="2020429at2759"/>